<dbReference type="EMBL" id="JARVLH010000002">
    <property type="protein sequence ID" value="MEX5284937.1"/>
    <property type="molecule type" value="Genomic_DNA"/>
</dbReference>
<dbReference type="Proteomes" id="UP001559623">
    <property type="component" value="Unassembled WGS sequence"/>
</dbReference>
<dbReference type="Pfam" id="PF08011">
    <property type="entry name" value="PDDEXK_9"/>
    <property type="match status" value="1"/>
</dbReference>
<dbReference type="InterPro" id="IPR018631">
    <property type="entry name" value="AAA-ATPase-like_dom"/>
</dbReference>
<reference evidence="2 3" key="1">
    <citation type="submission" date="2023-04" db="EMBL/GenBank/DDBJ databases">
        <title>Genome Sequence of Selenomonas sputigena ATCC 33150.</title>
        <authorList>
            <person name="Miller D.P."/>
            <person name="Anvari S."/>
            <person name="Polson S.W."/>
            <person name="Macdonald M."/>
            <person name="Mcdowell J.V."/>
        </authorList>
    </citation>
    <scope>NUCLEOTIDE SEQUENCE [LARGE SCALE GENOMIC DNA]</scope>
    <source>
        <strain evidence="2 3">ATCC 33150</strain>
    </source>
</reference>
<dbReference type="RefSeq" id="WP_368846652.1">
    <property type="nucleotide sequence ID" value="NZ_CP194411.1"/>
</dbReference>
<gene>
    <name evidence="2" type="ORF">QCO44_04660</name>
</gene>
<evidence type="ECO:0000313" key="3">
    <source>
        <dbReference type="Proteomes" id="UP001559623"/>
    </source>
</evidence>
<dbReference type="InterPro" id="IPR027417">
    <property type="entry name" value="P-loop_NTPase"/>
</dbReference>
<evidence type="ECO:0000313" key="2">
    <source>
        <dbReference type="EMBL" id="MEX5284937.1"/>
    </source>
</evidence>
<protein>
    <submittedName>
        <fullName evidence="2">AAA family ATPase</fullName>
    </submittedName>
</protein>
<sequence length="524" mass="60034">MGIYLNPGSGMFEQSLNSEIYVDKTGLIEQTNRRFKSQQKYLCVSRPRRFGKTMAADMLCAYYDRTVDGAALFAGLAVEAAESFATHLNNSDVIRLNMQEFLSETDSIEEFLAFLQEAVLWELLKEYPDFTYFRKNNLRNVMETIHQHTRRFFVIVIDEWDCIFREYPQNMAAQRQYLDFLRDWLKDKAYIGLAYMTGILPIKKYGTHSALNMFMEFSMENPRQFAPFVGFTEDEVKALCTRYAMDFAECRAWYDGYHFAESGSVYNPKSVVEAMLSRGYGNYWNRTETYEALKVYIDLNQGGLRDAVIRMMGGGRQRIAVGNFANDMTTFTSADDVMTLLVHLGYLGYDKTTEEVFVPNNEILSEYVNATKQGEAWEAVRRALQESDALLEAIAAKDAPAVAEAVERAHLETSYLQYNDENALAYTLFLALYSARRFYQLVRELPLGKGFADLVLLPRPAYPGRAAVVIELKWDKGARAAISQIKEKRYGEALASYVGRILLVGISYDKKTRRHSAEIEELVK</sequence>
<dbReference type="Pfam" id="PF09820">
    <property type="entry name" value="AAA-ATPase_like"/>
    <property type="match status" value="1"/>
</dbReference>
<evidence type="ECO:0000259" key="1">
    <source>
        <dbReference type="Pfam" id="PF09820"/>
    </source>
</evidence>
<comment type="caution">
    <text evidence="2">The sequence shown here is derived from an EMBL/GenBank/DDBJ whole genome shotgun (WGS) entry which is preliminary data.</text>
</comment>
<accession>A0ABV3X5P7</accession>
<keyword evidence="3" id="KW-1185">Reference proteome</keyword>
<name>A0ABV3X5P7_9FIRM</name>
<dbReference type="InterPro" id="IPR012547">
    <property type="entry name" value="PDDEXK_9"/>
</dbReference>
<dbReference type="PANTHER" id="PTHR34825:SF1">
    <property type="entry name" value="AAA-ATPASE-LIKE DOMAIN-CONTAINING PROTEIN"/>
    <property type="match status" value="1"/>
</dbReference>
<dbReference type="Gene3D" id="3.40.50.300">
    <property type="entry name" value="P-loop containing nucleotide triphosphate hydrolases"/>
    <property type="match status" value="1"/>
</dbReference>
<feature type="domain" description="AAA-ATPase-like" evidence="1">
    <location>
        <begin position="18"/>
        <end position="205"/>
    </location>
</feature>
<dbReference type="SUPFAM" id="SSF52540">
    <property type="entry name" value="P-loop containing nucleoside triphosphate hydrolases"/>
    <property type="match status" value="1"/>
</dbReference>
<organism evidence="2 3">
    <name type="scientific">Selenomonas sputigena</name>
    <dbReference type="NCBI Taxonomy" id="69823"/>
    <lineage>
        <taxon>Bacteria</taxon>
        <taxon>Bacillati</taxon>
        <taxon>Bacillota</taxon>
        <taxon>Negativicutes</taxon>
        <taxon>Selenomonadales</taxon>
        <taxon>Selenomonadaceae</taxon>
        <taxon>Selenomonas</taxon>
    </lineage>
</organism>
<dbReference type="PANTHER" id="PTHR34825">
    <property type="entry name" value="CONSERVED PROTEIN, WITH A WEAK D-GALACTARATE DEHYDRATASE/ALTRONATE HYDROLASE DOMAIN"/>
    <property type="match status" value="1"/>
</dbReference>
<proteinExistence type="predicted"/>